<evidence type="ECO:0000313" key="7">
    <source>
        <dbReference type="Proteomes" id="UP001165279"/>
    </source>
</evidence>
<dbReference type="InterPro" id="IPR047758">
    <property type="entry name" value="CytoC_perox"/>
</dbReference>
<evidence type="ECO:0000256" key="2">
    <source>
        <dbReference type="ARBA" id="ARBA00022723"/>
    </source>
</evidence>
<keyword evidence="6" id="KW-0575">Peroxidase</keyword>
<proteinExistence type="predicted"/>
<dbReference type="Pfam" id="PF21419">
    <property type="entry name" value="RoxA-like_Cyt-c"/>
    <property type="match status" value="1"/>
</dbReference>
<dbReference type="Proteomes" id="UP001165279">
    <property type="component" value="Unassembled WGS sequence"/>
</dbReference>
<name>A0ABS9P112_9RHOB</name>
<dbReference type="EMBL" id="JAKOEM010000015">
    <property type="protein sequence ID" value="MCG6559622.1"/>
    <property type="molecule type" value="Genomic_DNA"/>
</dbReference>
<evidence type="ECO:0000256" key="1">
    <source>
        <dbReference type="ARBA" id="ARBA00022617"/>
    </source>
</evidence>
<dbReference type="GO" id="GO:0004601">
    <property type="term" value="F:peroxidase activity"/>
    <property type="evidence" value="ECO:0007669"/>
    <property type="project" value="UniProtKB-KW"/>
</dbReference>
<gene>
    <name evidence="6" type="ORF">MB818_15540</name>
</gene>
<dbReference type="InterPro" id="IPR036909">
    <property type="entry name" value="Cyt_c-like_dom_sf"/>
</dbReference>
<dbReference type="InterPro" id="IPR009056">
    <property type="entry name" value="Cyt_c-like_dom"/>
</dbReference>
<dbReference type="InterPro" id="IPR051395">
    <property type="entry name" value="Cytochrome_c_Peroxidase/MauG"/>
</dbReference>
<organism evidence="6 7">
    <name type="scientific">Ruegeria alba</name>
    <dbReference type="NCBI Taxonomy" id="2916756"/>
    <lineage>
        <taxon>Bacteria</taxon>
        <taxon>Pseudomonadati</taxon>
        <taxon>Pseudomonadota</taxon>
        <taxon>Alphaproteobacteria</taxon>
        <taxon>Rhodobacterales</taxon>
        <taxon>Roseobacteraceae</taxon>
        <taxon>Ruegeria</taxon>
    </lineage>
</organism>
<comment type="caution">
    <text evidence="6">The sequence shown here is derived from an EMBL/GenBank/DDBJ whole genome shotgun (WGS) entry which is preliminary data.</text>
</comment>
<keyword evidence="1 4" id="KW-0349">Heme</keyword>
<evidence type="ECO:0000259" key="5">
    <source>
        <dbReference type="PROSITE" id="PS51007"/>
    </source>
</evidence>
<dbReference type="RefSeq" id="WP_238905677.1">
    <property type="nucleotide sequence ID" value="NZ_JAKOEM010000015.1"/>
</dbReference>
<reference evidence="6" key="1">
    <citation type="submission" date="2022-02" db="EMBL/GenBank/DDBJ databases">
        <title>The genome sequence of Ruegeria sp. 1NDH52C.</title>
        <authorList>
            <person name="Du J."/>
        </authorList>
    </citation>
    <scope>NUCLEOTIDE SEQUENCE</scope>
    <source>
        <strain evidence="6">1NDH52C</strain>
    </source>
</reference>
<keyword evidence="2 4" id="KW-0479">Metal-binding</keyword>
<accession>A0ABS9P112</accession>
<dbReference type="NCBIfam" id="NF040606">
    <property type="entry name" value="CytoC_perox"/>
    <property type="match status" value="1"/>
</dbReference>
<keyword evidence="3 4" id="KW-0408">Iron</keyword>
<dbReference type="Gene3D" id="1.10.760.10">
    <property type="entry name" value="Cytochrome c-like domain"/>
    <property type="match status" value="1"/>
</dbReference>
<evidence type="ECO:0000256" key="3">
    <source>
        <dbReference type="ARBA" id="ARBA00023004"/>
    </source>
</evidence>
<sequence length="641" mass="71235">MISKQLIGITLATGLVAITASAERAQAQAGWNVCRDVECLDQGWNDAQRRWWYTTTQGSRLLPLSWMRALEQPGDGDGAIRAFLDRAYMDELGYIANPDPVHNPEGLPLGWVVDQDKTLDADLMCDTFPETCDALTMREPWVGLTCSACHTNEITHQGRRLRVEGAPTLADFQRMEEDLLQALKDTVADRDRFDRFARAVLGSDQTIDGRESLELQLNEQIVWQQALADKNAAPKVRYGHARLDAQGHILNKVALTIRHPNQITNVLADAPASYPHIWNTSQQDQLQWNGIAPRMFKIRFLGENTELGALVRNTSEVIGVFAHLETDKSKVLRGYPSSARVRELISLERQLESLQSPRWPEEMLGAIDWDLAARGREVFARKIDGESCADCHSHMAPTDTSSNMKISMTPLAELGTDVFTTCNTFLHRSKSGNFGGQLVDTKFTRIDRDEDYTRLMLVNATVGTIRGKLFEVLAAILGEDDRPSGIRTETGLVTEYLPGVSDAKKKADAEECLTQEHPLLAYKARSLNGIWATAPYLHNGSVPTLYDLLLPARMRNVATALDAELPEDAATRPEVFGVGSREFDPVKVGFVSGLDQNPFTFRARGEDGEPIPGNFNSGHDYGTAGLSEEDRRALVEYLKTL</sequence>
<evidence type="ECO:0000313" key="6">
    <source>
        <dbReference type="EMBL" id="MCG6559622.1"/>
    </source>
</evidence>
<keyword evidence="6" id="KW-0560">Oxidoreductase</keyword>
<feature type="domain" description="Cytochrome c" evidence="5">
    <location>
        <begin position="370"/>
        <end position="641"/>
    </location>
</feature>
<evidence type="ECO:0000256" key="4">
    <source>
        <dbReference type="PROSITE-ProRule" id="PRU00433"/>
    </source>
</evidence>
<dbReference type="PANTHER" id="PTHR30600:SF9">
    <property type="entry name" value="BLR7738 PROTEIN"/>
    <property type="match status" value="1"/>
</dbReference>
<dbReference type="PROSITE" id="PS51007">
    <property type="entry name" value="CYTC"/>
    <property type="match status" value="1"/>
</dbReference>
<protein>
    <submittedName>
        <fullName evidence="6">Di-heme-cytochrome C peroxidase</fullName>
    </submittedName>
</protein>
<keyword evidence="7" id="KW-1185">Reference proteome</keyword>
<dbReference type="SUPFAM" id="SSF46626">
    <property type="entry name" value="Cytochrome c"/>
    <property type="match status" value="1"/>
</dbReference>
<dbReference type="PANTHER" id="PTHR30600">
    <property type="entry name" value="CYTOCHROME C PEROXIDASE-RELATED"/>
    <property type="match status" value="1"/>
</dbReference>